<dbReference type="Proteomes" id="UP001151760">
    <property type="component" value="Unassembled WGS sequence"/>
</dbReference>
<evidence type="ECO:0000313" key="4">
    <source>
        <dbReference type="Proteomes" id="UP001151760"/>
    </source>
</evidence>
<gene>
    <name evidence="3" type="ORF">Tco_0729747</name>
</gene>
<dbReference type="SMART" id="SM00220">
    <property type="entry name" value="S_TKc"/>
    <property type="match status" value="1"/>
</dbReference>
<dbReference type="GO" id="GO:0016301">
    <property type="term" value="F:kinase activity"/>
    <property type="evidence" value="ECO:0007669"/>
    <property type="project" value="UniProtKB-KW"/>
</dbReference>
<organism evidence="3 4">
    <name type="scientific">Tanacetum coccineum</name>
    <dbReference type="NCBI Taxonomy" id="301880"/>
    <lineage>
        <taxon>Eukaryota</taxon>
        <taxon>Viridiplantae</taxon>
        <taxon>Streptophyta</taxon>
        <taxon>Embryophyta</taxon>
        <taxon>Tracheophyta</taxon>
        <taxon>Spermatophyta</taxon>
        <taxon>Magnoliopsida</taxon>
        <taxon>eudicotyledons</taxon>
        <taxon>Gunneridae</taxon>
        <taxon>Pentapetalae</taxon>
        <taxon>asterids</taxon>
        <taxon>campanulids</taxon>
        <taxon>Asterales</taxon>
        <taxon>Asteraceae</taxon>
        <taxon>Asteroideae</taxon>
        <taxon>Anthemideae</taxon>
        <taxon>Anthemidinae</taxon>
        <taxon>Tanacetum</taxon>
    </lineage>
</organism>
<feature type="region of interest" description="Disordered" evidence="1">
    <location>
        <begin position="24"/>
        <end position="43"/>
    </location>
</feature>
<evidence type="ECO:0000256" key="1">
    <source>
        <dbReference type="SAM" id="MobiDB-lite"/>
    </source>
</evidence>
<dbReference type="InterPro" id="IPR045272">
    <property type="entry name" value="ANXUR1/2-like"/>
</dbReference>
<accession>A0ABQ4YQY2</accession>
<dbReference type="InterPro" id="IPR001245">
    <property type="entry name" value="Ser-Thr/Tyr_kinase_cat_dom"/>
</dbReference>
<dbReference type="Pfam" id="PF07714">
    <property type="entry name" value="PK_Tyr_Ser-Thr"/>
    <property type="match status" value="1"/>
</dbReference>
<name>A0ABQ4YQY2_9ASTR</name>
<evidence type="ECO:0000313" key="3">
    <source>
        <dbReference type="EMBL" id="GJS79866.1"/>
    </source>
</evidence>
<dbReference type="InterPro" id="IPR011009">
    <property type="entry name" value="Kinase-like_dom_sf"/>
</dbReference>
<comment type="caution">
    <text evidence="3">The sequence shown here is derived from an EMBL/GenBank/DDBJ whole genome shotgun (WGS) entry which is preliminary data.</text>
</comment>
<feature type="domain" description="Protein kinase" evidence="2">
    <location>
        <begin position="74"/>
        <end position="361"/>
    </location>
</feature>
<evidence type="ECO:0000259" key="2">
    <source>
        <dbReference type="PROSITE" id="PS50011"/>
    </source>
</evidence>
<reference evidence="3" key="1">
    <citation type="journal article" date="2022" name="Int. J. Mol. Sci.">
        <title>Draft Genome of Tanacetum Coccineum: Genomic Comparison of Closely Related Tanacetum-Family Plants.</title>
        <authorList>
            <person name="Yamashiro T."/>
            <person name="Shiraishi A."/>
            <person name="Nakayama K."/>
            <person name="Satake H."/>
        </authorList>
    </citation>
    <scope>NUCLEOTIDE SEQUENCE</scope>
</reference>
<keyword evidence="3" id="KW-0808">Transferase</keyword>
<dbReference type="InterPro" id="IPR008271">
    <property type="entry name" value="Ser/Thr_kinase_AS"/>
</dbReference>
<dbReference type="SUPFAM" id="SSF56112">
    <property type="entry name" value="Protein kinase-like (PK-like)"/>
    <property type="match status" value="1"/>
</dbReference>
<dbReference type="PROSITE" id="PS00108">
    <property type="entry name" value="PROTEIN_KINASE_ST"/>
    <property type="match status" value="1"/>
</dbReference>
<dbReference type="PROSITE" id="PS50011">
    <property type="entry name" value="PROTEIN_KINASE_DOM"/>
    <property type="match status" value="1"/>
</dbReference>
<protein>
    <submittedName>
        <fullName evidence="3">Serine/threonine/dual specificity protein kinase, catalytic domain-containing protein</fullName>
    </submittedName>
</protein>
<dbReference type="CDD" id="cd14066">
    <property type="entry name" value="STKc_IRAK"/>
    <property type="match status" value="1"/>
</dbReference>
<keyword evidence="4" id="KW-1185">Reference proteome</keyword>
<dbReference type="PANTHER" id="PTHR27003">
    <property type="entry name" value="OS07G0166700 PROTEIN"/>
    <property type="match status" value="1"/>
</dbReference>
<feature type="compositionally biased region" description="Basic and acidic residues" evidence="1">
    <location>
        <begin position="425"/>
        <end position="440"/>
    </location>
</feature>
<dbReference type="Gene3D" id="1.10.510.10">
    <property type="entry name" value="Transferase(Phosphotransferase) domain 1"/>
    <property type="match status" value="1"/>
</dbReference>
<proteinExistence type="predicted"/>
<dbReference type="Gene3D" id="3.30.200.20">
    <property type="entry name" value="Phosphorylase Kinase, domain 1"/>
    <property type="match status" value="1"/>
</dbReference>
<dbReference type="PANTHER" id="PTHR27003:SF478">
    <property type="entry name" value="CONCANAVALIN A-LIKE LECTIN_GLUCANASE DOMAIN, RHO-ASSOCIATED PROTEIN KINASE 1_2-RELATED"/>
    <property type="match status" value="1"/>
</dbReference>
<reference evidence="3" key="2">
    <citation type="submission" date="2022-01" db="EMBL/GenBank/DDBJ databases">
        <authorList>
            <person name="Yamashiro T."/>
            <person name="Shiraishi A."/>
            <person name="Satake H."/>
            <person name="Nakayama K."/>
        </authorList>
    </citation>
    <scope>NUCLEOTIDE SEQUENCE</scope>
</reference>
<sequence length="471" mass="51913">MLSVRSARDIRLFEVLTGSAPISLGRGGRGSRVSHSDSEPDVISGAGIDEDSSSLVKTTYLEEILSFLLPFPPRALTIFSGKGGFGKVYKGFIDDGRTRTTVAIKRLDCLSRQGASDIWTDVKMLSRVRHGHLVSLIGYCSEFNEMMVVYEYISGGDLAKRLHKVDGKSIRTPLSWVERLKICIGAARALDYLHTGTGVKNIIIHRDVKISNILLDENMAAKVSDLGLSKIGPVDQSCTHVSTNVKGTFGYLDPNYFMTGRLTRKSDVYSFGVVLLEVLCGRPAVDPSLDERGLVGWAQRNIKEGTLNDIIDLNMTGLTLCSRKKIQILKAFVKIAVKCLQTRPKDRPTMSEVVVDLEAALALQERGKYLVRSHYNNGEQISSSSYRKTGKIMTLSRTLRKILPAKTPVRPAAAAAVKMGVRVQRKMEGDGGHDVKDGSSHGKKKNNKDGCLKKLYRTKVERVSMKLKIVV</sequence>
<feature type="region of interest" description="Disordered" evidence="1">
    <location>
        <begin position="425"/>
        <end position="450"/>
    </location>
</feature>
<keyword evidence="3" id="KW-0418">Kinase</keyword>
<dbReference type="InterPro" id="IPR000719">
    <property type="entry name" value="Prot_kinase_dom"/>
</dbReference>
<dbReference type="EMBL" id="BQNB010010629">
    <property type="protein sequence ID" value="GJS79866.1"/>
    <property type="molecule type" value="Genomic_DNA"/>
</dbReference>